<organism evidence="2 3">
    <name type="scientific">Leucocoprinus birnbaumii</name>
    <dbReference type="NCBI Taxonomy" id="56174"/>
    <lineage>
        <taxon>Eukaryota</taxon>
        <taxon>Fungi</taxon>
        <taxon>Dikarya</taxon>
        <taxon>Basidiomycota</taxon>
        <taxon>Agaricomycotina</taxon>
        <taxon>Agaricomycetes</taxon>
        <taxon>Agaricomycetidae</taxon>
        <taxon>Agaricales</taxon>
        <taxon>Agaricineae</taxon>
        <taxon>Agaricaceae</taxon>
        <taxon>Leucocoprinus</taxon>
    </lineage>
</organism>
<sequence>MTLRETCYSLLHGFTSRRPFSHYEQVHDHLRAIARLLLQLDPFEDDTSYHHHLSPMRSETGAHDILHLCSVLFLGSAIYRPAYSTAGPPISRELKQKFMHGRDLAHRLMARLFSVCSQIRFHEGYPVQNQWSEVYYRFVALQVLSIADVLEKLQTPLLEMFNDKIDTLRSENDDFEEAMKAVKADVLVEQKYGWYGDGIEFHFQDGAAPFVIMPYEGTHGSSQLEWYEGCIYPKCS</sequence>
<comment type="caution">
    <text evidence="2">The sequence shown here is derived from an EMBL/GenBank/DDBJ whole genome shotgun (WGS) entry which is preliminary data.</text>
</comment>
<evidence type="ECO:0000313" key="3">
    <source>
        <dbReference type="Proteomes" id="UP001213000"/>
    </source>
</evidence>
<accession>A0AAD5YIW1</accession>
<dbReference type="EMBL" id="JANIEX010002233">
    <property type="protein sequence ID" value="KAJ3551281.1"/>
    <property type="molecule type" value="Genomic_DNA"/>
</dbReference>
<keyword evidence="1" id="KW-0175">Coiled coil</keyword>
<evidence type="ECO:0000256" key="1">
    <source>
        <dbReference type="SAM" id="Coils"/>
    </source>
</evidence>
<reference evidence="2" key="1">
    <citation type="submission" date="2022-07" db="EMBL/GenBank/DDBJ databases">
        <title>Genome Sequence of Leucocoprinus birnbaumii.</title>
        <authorList>
            <person name="Buettner E."/>
        </authorList>
    </citation>
    <scope>NUCLEOTIDE SEQUENCE</scope>
    <source>
        <strain evidence="2">VT141</strain>
    </source>
</reference>
<keyword evidence="3" id="KW-1185">Reference proteome</keyword>
<evidence type="ECO:0000313" key="2">
    <source>
        <dbReference type="EMBL" id="KAJ3551281.1"/>
    </source>
</evidence>
<gene>
    <name evidence="2" type="ORF">NP233_g13110</name>
</gene>
<dbReference type="Proteomes" id="UP001213000">
    <property type="component" value="Unassembled WGS sequence"/>
</dbReference>
<name>A0AAD5YIW1_9AGAR</name>
<proteinExistence type="predicted"/>
<dbReference type="AlphaFoldDB" id="A0AAD5YIW1"/>
<protein>
    <submittedName>
        <fullName evidence="2">Uncharacterized protein</fullName>
    </submittedName>
</protein>
<feature type="coiled-coil region" evidence="1">
    <location>
        <begin position="158"/>
        <end position="185"/>
    </location>
</feature>